<evidence type="ECO:0000313" key="13">
    <source>
        <dbReference type="RefSeq" id="XP_065721628.2"/>
    </source>
</evidence>
<organism evidence="12 13">
    <name type="scientific">Drosophila suzukii</name>
    <name type="common">Spotted-wing drosophila fruit fly</name>
    <dbReference type="NCBI Taxonomy" id="28584"/>
    <lineage>
        <taxon>Eukaryota</taxon>
        <taxon>Metazoa</taxon>
        <taxon>Ecdysozoa</taxon>
        <taxon>Arthropoda</taxon>
        <taxon>Hexapoda</taxon>
        <taxon>Insecta</taxon>
        <taxon>Pterygota</taxon>
        <taxon>Neoptera</taxon>
        <taxon>Endopterygota</taxon>
        <taxon>Diptera</taxon>
        <taxon>Brachycera</taxon>
        <taxon>Muscomorpha</taxon>
        <taxon>Ephydroidea</taxon>
        <taxon>Drosophilidae</taxon>
        <taxon>Drosophila</taxon>
        <taxon>Sophophora</taxon>
    </lineage>
</organism>
<evidence type="ECO:0000256" key="1">
    <source>
        <dbReference type="ARBA" id="ARBA00001947"/>
    </source>
</evidence>
<dbReference type="InterPro" id="IPR042089">
    <property type="entry name" value="Peptidase_M13_dom_2"/>
</dbReference>
<dbReference type="GO" id="GO:0005886">
    <property type="term" value="C:plasma membrane"/>
    <property type="evidence" value="ECO:0007669"/>
    <property type="project" value="UniProtKB-SubCell"/>
</dbReference>
<feature type="domain" description="Peptidase M13 N-terminal" evidence="11">
    <location>
        <begin position="57"/>
        <end position="427"/>
    </location>
</feature>
<evidence type="ECO:0000256" key="3">
    <source>
        <dbReference type="ARBA" id="ARBA00007357"/>
    </source>
</evidence>
<dbReference type="GeneID" id="118877716"/>
<dbReference type="GO" id="GO:0004222">
    <property type="term" value="F:metalloendopeptidase activity"/>
    <property type="evidence" value="ECO:0007669"/>
    <property type="project" value="InterPro"/>
</dbReference>
<name>A0AB40DHE1_DROSZ</name>
<keyword evidence="5" id="KW-0479">Metal-binding</keyword>
<dbReference type="PRINTS" id="PR00786">
    <property type="entry name" value="NEPRILYSIN"/>
</dbReference>
<dbReference type="Pfam" id="PF01431">
    <property type="entry name" value="Peptidase_M13"/>
    <property type="match status" value="1"/>
</dbReference>
<keyword evidence="8" id="KW-0482">Metalloprotease</keyword>
<evidence type="ECO:0000256" key="2">
    <source>
        <dbReference type="ARBA" id="ARBA00004401"/>
    </source>
</evidence>
<evidence type="ECO:0000259" key="10">
    <source>
        <dbReference type="Pfam" id="PF01431"/>
    </source>
</evidence>
<dbReference type="Pfam" id="PF05649">
    <property type="entry name" value="Peptidase_M13_N"/>
    <property type="match status" value="1"/>
</dbReference>
<comment type="cofactor">
    <cofactor evidence="1">
        <name>Zn(2+)</name>
        <dbReference type="ChEBI" id="CHEBI:29105"/>
    </cofactor>
</comment>
<dbReference type="PROSITE" id="PS51885">
    <property type="entry name" value="NEPRILYSIN"/>
    <property type="match status" value="1"/>
</dbReference>
<protein>
    <submittedName>
        <fullName evidence="13">Neprilysin-4-like</fullName>
    </submittedName>
</protein>
<evidence type="ECO:0000259" key="11">
    <source>
        <dbReference type="Pfam" id="PF05649"/>
    </source>
</evidence>
<keyword evidence="4" id="KW-0645">Protease</keyword>
<dbReference type="PANTHER" id="PTHR11733:SF238">
    <property type="entry name" value="FI07649P-RELATED"/>
    <property type="match status" value="1"/>
</dbReference>
<dbReference type="CDD" id="cd08662">
    <property type="entry name" value="M13"/>
    <property type="match status" value="1"/>
</dbReference>
<feature type="signal peptide" evidence="9">
    <location>
        <begin position="1"/>
        <end position="22"/>
    </location>
</feature>
<dbReference type="GO" id="GO:0016485">
    <property type="term" value="P:protein processing"/>
    <property type="evidence" value="ECO:0007669"/>
    <property type="project" value="TreeGrafter"/>
</dbReference>
<dbReference type="InterPro" id="IPR024079">
    <property type="entry name" value="MetalloPept_cat_dom_sf"/>
</dbReference>
<dbReference type="InterPro" id="IPR000718">
    <property type="entry name" value="Peptidase_M13"/>
</dbReference>
<gene>
    <name evidence="13" type="primary">LOC118877716</name>
</gene>
<evidence type="ECO:0000256" key="7">
    <source>
        <dbReference type="ARBA" id="ARBA00022833"/>
    </source>
</evidence>
<accession>A0AB40DHE1</accession>
<sequence length="692" mass="80276">MGLLYIFLIGHVFCALFMAVASTTEDDLYQNTPYIRELLRQAKTAEIESFMDQEADPCTDFYTFSCGNYARINPASVLGVPSTELFKTLQKGLERKILKTLHMAHDTQDTPEDRQVKHFFESCLRFKELSSTYTTKMKELIAEFGTMPILEGSSWNEEDFDWLETSANIAHKYGISSFINVKVNKDFGNNQRNRIYLETQRFPLNTCSMYVDNATAIYRQNYRINIQHNLQRSLGVEMKLAKQTARELLDFEADLAQGLPTPGQGHNDLPELLTVAEMQKKYSPTLDIDQLIFISLGERVSDRIYGLDKRYQENLFKVLKRTPKRTIANYIFFRLIWEFVEAPTEKPEKQEKVCLNLTKKFFFKNLDNMIYRRYKNHKSSKEIENTWRQLKSTFIEVLRSSSSLDWVERTTRNLAIAKLEAMTLEINHYADYNFTEEFANLNFQKRDLVENVRQIRSLVAKQKREMLHKPGKPFDAGSQLSYSPTAILIENSIKIPVALLQPFYIWSDVYPNAVMFGTLASLIGHELIHGFDDSGIGFDAKGNSNDWWDERSSNNFFKRRECFTKQYGRYVYDGIQLKESPLQSENIADNGGIRLAYTAYQKWYKSKVEKDLAKETLPNLKYSAKQLFFISFAQIWCNDVDPKMKALQVSVNQHMPGKFRIIGSLSNFDEFSKEFNCPAGSAMNPSKKCIIY</sequence>
<dbReference type="Gene3D" id="3.40.390.10">
    <property type="entry name" value="Collagenase (Catalytic Domain)"/>
    <property type="match status" value="1"/>
</dbReference>
<dbReference type="PANTHER" id="PTHR11733">
    <property type="entry name" value="ZINC METALLOPROTEASE FAMILY M13 NEPRILYSIN-RELATED"/>
    <property type="match status" value="1"/>
</dbReference>
<dbReference type="Proteomes" id="UP001652628">
    <property type="component" value="Chromosome 3"/>
</dbReference>
<keyword evidence="6" id="KW-0378">Hydrolase</keyword>
<evidence type="ECO:0000313" key="12">
    <source>
        <dbReference type="Proteomes" id="UP001652628"/>
    </source>
</evidence>
<comment type="similarity">
    <text evidence="3">Belongs to the peptidase M13 family.</text>
</comment>
<dbReference type="Gene3D" id="1.10.1380.10">
    <property type="entry name" value="Neutral endopeptidase , domain2"/>
    <property type="match status" value="1"/>
</dbReference>
<dbReference type="AlphaFoldDB" id="A0AB40DHE1"/>
<reference evidence="13" key="1">
    <citation type="submission" date="2025-08" db="UniProtKB">
        <authorList>
            <consortium name="RefSeq"/>
        </authorList>
    </citation>
    <scope>IDENTIFICATION</scope>
</reference>
<comment type="subcellular location">
    <subcellularLocation>
        <location evidence="2">Cell membrane</location>
        <topology evidence="2">Single-pass type II membrane protein</topology>
    </subcellularLocation>
</comment>
<dbReference type="InterPro" id="IPR018497">
    <property type="entry name" value="Peptidase_M13_C"/>
</dbReference>
<evidence type="ECO:0000256" key="5">
    <source>
        <dbReference type="ARBA" id="ARBA00022723"/>
    </source>
</evidence>
<evidence type="ECO:0000256" key="9">
    <source>
        <dbReference type="SAM" id="SignalP"/>
    </source>
</evidence>
<keyword evidence="12" id="KW-1185">Reference proteome</keyword>
<proteinExistence type="inferred from homology"/>
<dbReference type="InterPro" id="IPR008753">
    <property type="entry name" value="Peptidase_M13_N"/>
</dbReference>
<keyword evidence="9" id="KW-0732">Signal</keyword>
<dbReference type="RefSeq" id="XP_065721628.2">
    <property type="nucleotide sequence ID" value="XM_065865556.2"/>
</dbReference>
<dbReference type="SUPFAM" id="SSF55486">
    <property type="entry name" value="Metalloproteases ('zincins'), catalytic domain"/>
    <property type="match status" value="1"/>
</dbReference>
<feature type="domain" description="Peptidase M13 C-terminal" evidence="10">
    <location>
        <begin position="490"/>
        <end position="689"/>
    </location>
</feature>
<evidence type="ECO:0000256" key="4">
    <source>
        <dbReference type="ARBA" id="ARBA00022670"/>
    </source>
</evidence>
<evidence type="ECO:0000256" key="6">
    <source>
        <dbReference type="ARBA" id="ARBA00022801"/>
    </source>
</evidence>
<feature type="chain" id="PRO_5047079655" evidence="9">
    <location>
        <begin position="23"/>
        <end position="692"/>
    </location>
</feature>
<keyword evidence="7" id="KW-0862">Zinc</keyword>
<dbReference type="GO" id="GO:0046872">
    <property type="term" value="F:metal ion binding"/>
    <property type="evidence" value="ECO:0007669"/>
    <property type="project" value="UniProtKB-KW"/>
</dbReference>
<evidence type="ECO:0000256" key="8">
    <source>
        <dbReference type="ARBA" id="ARBA00023049"/>
    </source>
</evidence>